<feature type="compositionally biased region" description="Polar residues" evidence="5">
    <location>
        <begin position="133"/>
        <end position="147"/>
    </location>
</feature>
<evidence type="ECO:0000256" key="1">
    <source>
        <dbReference type="ARBA" id="ARBA00004141"/>
    </source>
</evidence>
<dbReference type="EMBL" id="NBII01000007">
    <property type="protein sequence ID" value="PAV16965.1"/>
    <property type="molecule type" value="Genomic_DNA"/>
</dbReference>
<organism evidence="7 8">
    <name type="scientific">Pyrrhoderma noxium</name>
    <dbReference type="NCBI Taxonomy" id="2282107"/>
    <lineage>
        <taxon>Eukaryota</taxon>
        <taxon>Fungi</taxon>
        <taxon>Dikarya</taxon>
        <taxon>Basidiomycota</taxon>
        <taxon>Agaricomycotina</taxon>
        <taxon>Agaricomycetes</taxon>
        <taxon>Hymenochaetales</taxon>
        <taxon>Hymenochaetaceae</taxon>
        <taxon>Pyrrhoderma</taxon>
    </lineage>
</organism>
<keyword evidence="4 6" id="KW-0472">Membrane</keyword>
<sequence>MNTQVIVDRNATLSRDTPTEKSRIRHRVTPCLPQSVTCQDTNIDTNNDYFSNIILTPRPGLPARVQSDGTIESNYSKASRLPTPDFTSSPARITDIFNIDNLQRKFSFVRSLKDSDKQELQPYNSPSYPGRQSPRQYYKTSKLLSSQTHDRKSLGSRTSSSTSTIDSGKTYLLSGITTSTRFTHRWPKPASLKRLNSGSSAIDLDSKERAKHGDFNVGLGFEYFGSWTVYKWVLFLSIVTVLTNSLVTLSYTINTWYQTWDHAVVMLVADGDILILATLYASLLLLTALVGLLGVLLNSRPLLAIYNLLLWPSITSLLSVGYIAYKRSSFALERKLNHAWSQWYTDAGRAIIQHSLRCCGFTDSLHEAVYDTGIFGGCYARTSLPGCKGPLLRFERENLSSIWRTVFTEVPLHIASIIIALLCSNHVTKTFGTGLTPKAYRLKVSDVHADACQLLENAAKEREGSMCLPGAIACSTSRSVWREDRLY</sequence>
<dbReference type="InParanoid" id="A0A286UBQ2"/>
<evidence type="ECO:0000256" key="2">
    <source>
        <dbReference type="ARBA" id="ARBA00022692"/>
    </source>
</evidence>
<keyword evidence="8" id="KW-1185">Reference proteome</keyword>
<feature type="transmembrane region" description="Helical" evidence="6">
    <location>
        <begin position="304"/>
        <end position="325"/>
    </location>
</feature>
<dbReference type="AlphaFoldDB" id="A0A286UBQ2"/>
<dbReference type="GO" id="GO:0016020">
    <property type="term" value="C:membrane"/>
    <property type="evidence" value="ECO:0007669"/>
    <property type="project" value="UniProtKB-SubCell"/>
</dbReference>
<dbReference type="OrthoDB" id="2156690at2759"/>
<evidence type="ECO:0000256" key="4">
    <source>
        <dbReference type="ARBA" id="ARBA00023136"/>
    </source>
</evidence>
<evidence type="ECO:0000256" key="5">
    <source>
        <dbReference type="SAM" id="MobiDB-lite"/>
    </source>
</evidence>
<keyword evidence="2 6" id="KW-0812">Transmembrane</keyword>
<dbReference type="Pfam" id="PF00335">
    <property type="entry name" value="Tetraspanin"/>
    <property type="match status" value="1"/>
</dbReference>
<dbReference type="Proteomes" id="UP000217199">
    <property type="component" value="Unassembled WGS sequence"/>
</dbReference>
<feature type="transmembrane region" description="Helical" evidence="6">
    <location>
        <begin position="232"/>
        <end position="253"/>
    </location>
</feature>
<dbReference type="InterPro" id="IPR018499">
    <property type="entry name" value="Tetraspanin/Peripherin"/>
</dbReference>
<evidence type="ECO:0000256" key="6">
    <source>
        <dbReference type="SAM" id="Phobius"/>
    </source>
</evidence>
<comment type="subcellular location">
    <subcellularLocation>
        <location evidence="1">Membrane</location>
        <topology evidence="1">Multi-pass membrane protein</topology>
    </subcellularLocation>
</comment>
<evidence type="ECO:0000313" key="8">
    <source>
        <dbReference type="Proteomes" id="UP000217199"/>
    </source>
</evidence>
<evidence type="ECO:0000256" key="3">
    <source>
        <dbReference type="ARBA" id="ARBA00022989"/>
    </source>
</evidence>
<proteinExistence type="predicted"/>
<protein>
    <submittedName>
        <fullName evidence="7">Tetraspanin Tsp2 family</fullName>
    </submittedName>
</protein>
<gene>
    <name evidence="7" type="ORF">PNOK_0702900</name>
</gene>
<feature type="compositionally biased region" description="Low complexity" evidence="5">
    <location>
        <begin position="155"/>
        <end position="165"/>
    </location>
</feature>
<dbReference type="STRING" id="2282107.A0A286UBQ2"/>
<keyword evidence="3 6" id="KW-1133">Transmembrane helix</keyword>
<name>A0A286UBQ2_9AGAM</name>
<accession>A0A286UBQ2</accession>
<feature type="transmembrane region" description="Helical" evidence="6">
    <location>
        <begin position="273"/>
        <end position="297"/>
    </location>
</feature>
<comment type="caution">
    <text evidence="7">The sequence shown here is derived from an EMBL/GenBank/DDBJ whole genome shotgun (WGS) entry which is preliminary data.</text>
</comment>
<feature type="region of interest" description="Disordered" evidence="5">
    <location>
        <begin position="113"/>
        <end position="165"/>
    </location>
</feature>
<reference evidence="7 8" key="1">
    <citation type="journal article" date="2017" name="Mol. Ecol.">
        <title>Comparative and population genomic landscape of Phellinus noxius: A hypervariable fungus causing root rot in trees.</title>
        <authorList>
            <person name="Chung C.L."/>
            <person name="Lee T.J."/>
            <person name="Akiba M."/>
            <person name="Lee H.H."/>
            <person name="Kuo T.H."/>
            <person name="Liu D."/>
            <person name="Ke H.M."/>
            <person name="Yokoi T."/>
            <person name="Roa M.B."/>
            <person name="Lu M.J."/>
            <person name="Chang Y.Y."/>
            <person name="Ann P.J."/>
            <person name="Tsai J.N."/>
            <person name="Chen C.Y."/>
            <person name="Tzean S.S."/>
            <person name="Ota Y."/>
            <person name="Hattori T."/>
            <person name="Sahashi N."/>
            <person name="Liou R.F."/>
            <person name="Kikuchi T."/>
            <person name="Tsai I.J."/>
        </authorList>
    </citation>
    <scope>NUCLEOTIDE SEQUENCE [LARGE SCALE GENOMIC DNA]</scope>
    <source>
        <strain evidence="7 8">FFPRI411160</strain>
    </source>
</reference>
<evidence type="ECO:0000313" key="7">
    <source>
        <dbReference type="EMBL" id="PAV16965.1"/>
    </source>
</evidence>